<feature type="region of interest" description="Disordered" evidence="1">
    <location>
        <begin position="30"/>
        <end position="53"/>
    </location>
</feature>
<feature type="compositionally biased region" description="Polar residues" evidence="1">
    <location>
        <begin position="30"/>
        <end position="42"/>
    </location>
</feature>
<keyword evidence="3" id="KW-1185">Reference proteome</keyword>
<sequence>AWVGKYGTLDSCSSLLFFTVFEVQRKTYCQPTTPQNSESNHIPLSGLKEPTCL</sequence>
<name>A0A3Q1ATV3_AMPOC</name>
<evidence type="ECO:0000256" key="1">
    <source>
        <dbReference type="SAM" id="MobiDB-lite"/>
    </source>
</evidence>
<reference evidence="2 3" key="1">
    <citation type="submission" date="2022-01" db="EMBL/GenBank/DDBJ databases">
        <title>A chromosome-scale genome assembly of the false clownfish, Amphiprion ocellaris.</title>
        <authorList>
            <person name="Ryu T."/>
        </authorList>
    </citation>
    <scope>NUCLEOTIDE SEQUENCE [LARGE SCALE GENOMIC DNA]</scope>
</reference>
<organism evidence="2 3">
    <name type="scientific">Amphiprion ocellaris</name>
    <name type="common">Clown anemonefish</name>
    <dbReference type="NCBI Taxonomy" id="80972"/>
    <lineage>
        <taxon>Eukaryota</taxon>
        <taxon>Metazoa</taxon>
        <taxon>Chordata</taxon>
        <taxon>Craniata</taxon>
        <taxon>Vertebrata</taxon>
        <taxon>Euteleostomi</taxon>
        <taxon>Actinopterygii</taxon>
        <taxon>Neopterygii</taxon>
        <taxon>Teleostei</taxon>
        <taxon>Neoteleostei</taxon>
        <taxon>Acanthomorphata</taxon>
        <taxon>Ovalentaria</taxon>
        <taxon>Pomacentridae</taxon>
        <taxon>Amphiprion</taxon>
    </lineage>
</organism>
<evidence type="ECO:0000313" key="2">
    <source>
        <dbReference type="Ensembl" id="ENSAOCP00000004678.2"/>
    </source>
</evidence>
<evidence type="ECO:0000313" key="3">
    <source>
        <dbReference type="Proteomes" id="UP001501940"/>
    </source>
</evidence>
<protein>
    <submittedName>
        <fullName evidence="2">Uncharacterized protein</fullName>
    </submittedName>
</protein>
<dbReference type="AlphaFoldDB" id="A0A3Q1ATV3"/>
<reference evidence="2" key="3">
    <citation type="submission" date="2025-09" db="UniProtKB">
        <authorList>
            <consortium name="Ensembl"/>
        </authorList>
    </citation>
    <scope>IDENTIFICATION</scope>
</reference>
<dbReference type="Ensembl" id="ENSAOCT00000007628.2">
    <property type="protein sequence ID" value="ENSAOCP00000004678.2"/>
    <property type="gene ID" value="ENSAOCG00000008109.2"/>
</dbReference>
<proteinExistence type="predicted"/>
<dbReference type="Proteomes" id="UP001501940">
    <property type="component" value="Chromosome 20"/>
</dbReference>
<reference evidence="2" key="2">
    <citation type="submission" date="2025-08" db="UniProtKB">
        <authorList>
            <consortium name="Ensembl"/>
        </authorList>
    </citation>
    <scope>IDENTIFICATION</scope>
</reference>
<accession>A0A3Q1ATV3</accession>